<reference evidence="1 3" key="1">
    <citation type="submission" date="2016-06" db="EMBL/GenBank/DDBJ databases">
        <title>Bacterial characters and pathogenicity of Xenorhabdus hominickii from an entomopathogenic nematode, Steinernema monticolum.</title>
        <authorList>
            <person name="Park Y."/>
            <person name="Kim Y."/>
        </authorList>
    </citation>
    <scope>NUCLEOTIDE SEQUENCE [LARGE SCALE GENOMIC DNA]</scope>
    <source>
        <strain evidence="1 3">ANU1</strain>
    </source>
</reference>
<sequence length="100" mass="11774">MLSKTYYLSNKSIQQNAIAVIRNLPLDPKKIYEIKFSEPKRLNAQNRKMWATLSNIAVNYVPRGFVLSLAAATHLEIHWVYPHYLSNIFKIYKYQVRMTV</sequence>
<reference evidence="2 4" key="2">
    <citation type="journal article" date="2017" name="Nat. Microbiol.">
        <title>Natural product diversity associated with the nematode symbionts Photorhabdus and Xenorhabdus.</title>
        <authorList>
            <person name="Tobias N.J."/>
            <person name="Wolff H."/>
            <person name="Djahanschiri B."/>
            <person name="Grundmann F."/>
            <person name="Kronenwerth M."/>
            <person name="Shi Y.M."/>
            <person name="Simonyi S."/>
            <person name="Grun P."/>
            <person name="Shapiro-Ilan D."/>
            <person name="Pidot S.J."/>
            <person name="Stinear T.P."/>
            <person name="Ebersberger I."/>
            <person name="Bode H.B."/>
        </authorList>
    </citation>
    <scope>NUCLEOTIDE SEQUENCE [LARGE SCALE GENOMIC DNA]</scope>
    <source>
        <strain evidence="2 4">DSM 17903</strain>
    </source>
</reference>
<dbReference type="SUPFAM" id="SSF103370">
    <property type="entry name" value="NinB"/>
    <property type="match status" value="1"/>
</dbReference>
<organism evidence="2 4">
    <name type="scientific">Xenorhabdus hominickii</name>
    <dbReference type="NCBI Taxonomy" id="351679"/>
    <lineage>
        <taxon>Bacteria</taxon>
        <taxon>Pseudomonadati</taxon>
        <taxon>Pseudomonadota</taxon>
        <taxon>Gammaproteobacteria</taxon>
        <taxon>Enterobacterales</taxon>
        <taxon>Morganellaceae</taxon>
        <taxon>Xenorhabdus</taxon>
    </lineage>
</organism>
<dbReference type="EMBL" id="CP016176">
    <property type="protein sequence ID" value="AOM39534.1"/>
    <property type="molecule type" value="Genomic_DNA"/>
</dbReference>
<evidence type="ECO:0000313" key="4">
    <source>
        <dbReference type="Proteomes" id="UP000225433"/>
    </source>
</evidence>
<gene>
    <name evidence="1" type="ORF">A9255_02320</name>
    <name evidence="2" type="ORF">Xhom_02643</name>
</gene>
<dbReference type="Gene3D" id="1.10.3790.10">
    <property type="entry name" value="NinB"/>
    <property type="match status" value="1"/>
</dbReference>
<dbReference type="RefSeq" id="WP_069315295.1">
    <property type="nucleotide sequence ID" value="NZ_CAWNQJ010000068.1"/>
</dbReference>
<proteinExistence type="predicted"/>
<name>A0A2G0Q655_XENHO</name>
<keyword evidence="3" id="KW-1185">Reference proteome</keyword>
<dbReference type="Proteomes" id="UP000094600">
    <property type="component" value="Chromosome"/>
</dbReference>
<protein>
    <submittedName>
        <fullName evidence="2">NinB protein</fullName>
    </submittedName>
</protein>
<dbReference type="OrthoDB" id="6064804at2"/>
<dbReference type="Proteomes" id="UP000225433">
    <property type="component" value="Unassembled WGS sequence"/>
</dbReference>
<evidence type="ECO:0000313" key="1">
    <source>
        <dbReference type="EMBL" id="AOM39534.1"/>
    </source>
</evidence>
<dbReference type="EMBL" id="NJAI01000004">
    <property type="protein sequence ID" value="PHM54692.1"/>
    <property type="molecule type" value="Genomic_DNA"/>
</dbReference>
<dbReference type="InterPro" id="IPR036619">
    <property type="entry name" value="NinB_sf"/>
</dbReference>
<dbReference type="InterPro" id="IPR008711">
    <property type="entry name" value="Recombinase_NinB"/>
</dbReference>
<dbReference type="AlphaFoldDB" id="A0A2G0Q655"/>
<evidence type="ECO:0000313" key="2">
    <source>
        <dbReference type="EMBL" id="PHM54692.1"/>
    </source>
</evidence>
<dbReference type="Pfam" id="PF05772">
    <property type="entry name" value="NinB"/>
    <property type="match status" value="1"/>
</dbReference>
<dbReference type="KEGG" id="xho:A9255_02320"/>
<accession>A0A2G0Q655</accession>
<evidence type="ECO:0000313" key="3">
    <source>
        <dbReference type="Proteomes" id="UP000094600"/>
    </source>
</evidence>